<evidence type="ECO:0000313" key="3">
    <source>
        <dbReference type="EMBL" id="MDD9206715.1"/>
    </source>
</evidence>
<dbReference type="InterPro" id="IPR052189">
    <property type="entry name" value="L-asp_N-monooxygenase_NS-form"/>
</dbReference>
<keyword evidence="4" id="KW-1185">Reference proteome</keyword>
<proteinExistence type="predicted"/>
<dbReference type="InterPro" id="IPR036188">
    <property type="entry name" value="FAD/NAD-bd_sf"/>
</dbReference>
<feature type="region of interest" description="Disordered" evidence="1">
    <location>
        <begin position="112"/>
        <end position="131"/>
    </location>
</feature>
<dbReference type="InterPro" id="IPR038732">
    <property type="entry name" value="HpyO/CreE_NAD-binding"/>
</dbReference>
<evidence type="ECO:0000313" key="4">
    <source>
        <dbReference type="Proteomes" id="UP001165561"/>
    </source>
</evidence>
<evidence type="ECO:0000256" key="1">
    <source>
        <dbReference type="SAM" id="MobiDB-lite"/>
    </source>
</evidence>
<dbReference type="PANTHER" id="PTHR40254:SF1">
    <property type="entry name" value="BLR0577 PROTEIN"/>
    <property type="match status" value="1"/>
</dbReference>
<dbReference type="PANTHER" id="PTHR40254">
    <property type="entry name" value="BLR0577 PROTEIN"/>
    <property type="match status" value="1"/>
</dbReference>
<dbReference type="SUPFAM" id="SSF51905">
    <property type="entry name" value="FAD/NAD(P)-binding domain"/>
    <property type="match status" value="1"/>
</dbReference>
<dbReference type="EMBL" id="JARACI010000959">
    <property type="protein sequence ID" value="MDD9206715.1"/>
    <property type="molecule type" value="Genomic_DNA"/>
</dbReference>
<accession>A0ABT5TXD9</accession>
<protein>
    <submittedName>
        <fullName evidence="3">FAD/NAD(P)-binding protein</fullName>
    </submittedName>
</protein>
<gene>
    <name evidence="3" type="ORF">PU560_09585</name>
</gene>
<dbReference type="Pfam" id="PF13454">
    <property type="entry name" value="NAD_binding_9"/>
    <property type="match status" value="1"/>
</dbReference>
<comment type="caution">
    <text evidence="3">The sequence shown here is derived from an EMBL/GenBank/DDBJ whole genome shotgun (WGS) entry which is preliminary data.</text>
</comment>
<reference evidence="3" key="1">
    <citation type="submission" date="2023-02" db="EMBL/GenBank/DDBJ databases">
        <title>Georgenia sp.10Sc9-8, isolated from a soil sample collected from the Taklamakan desert.</title>
        <authorList>
            <person name="Liu S."/>
        </authorList>
    </citation>
    <scope>NUCLEOTIDE SEQUENCE</scope>
    <source>
        <strain evidence="3">10Sc9-8</strain>
    </source>
</reference>
<organism evidence="3 4">
    <name type="scientific">Georgenia halotolerans</name>
    <dbReference type="NCBI Taxonomy" id="3028317"/>
    <lineage>
        <taxon>Bacteria</taxon>
        <taxon>Bacillati</taxon>
        <taxon>Actinomycetota</taxon>
        <taxon>Actinomycetes</taxon>
        <taxon>Micrococcales</taxon>
        <taxon>Bogoriellaceae</taxon>
        <taxon>Georgenia</taxon>
    </lineage>
</organism>
<dbReference type="Proteomes" id="UP001165561">
    <property type="component" value="Unassembled WGS sequence"/>
</dbReference>
<evidence type="ECO:0000259" key="2">
    <source>
        <dbReference type="Pfam" id="PF13454"/>
    </source>
</evidence>
<feature type="domain" description="FAD-dependent urate hydroxylase HpyO/Asp monooxygenase CreE-like FAD/NAD(P)-binding" evidence="2">
    <location>
        <begin position="30"/>
        <end position="210"/>
    </location>
</feature>
<sequence length="658" mass="69488">MSAGRPHGGDVDLSGDVEVGAAVEIDVDVVVVGGGPRAVAVVERLTARHDGGPPVRVAVVDPVEVGAGATWRTDQHPLLLNNTYSAHTTIYPDASTPMDGPVTPGPDLVQWAAAPAPGAPGGPGAPGAPPRPPWVAAEVAAVEPWSYPTRRLQGVYYREQLAVILARGGVELTAVTGTAVDVRGDGDRRVVELADGRHLAGRVVVLAQGMVQARRSPATQEFVAAAARHGLTYVEPGMPAERRWDVVPAGQDVLVAGLGANFFDVVALLTAGRGGCFEPVDGPFHLRYHPSGNEPRLLAGSRRGLPYRGKSHYGALPPPYEPVLATADWFDAVGQVPDEDFRSAVWPRIAQELVLAHLLTLAQHRPQVLAIADRVTLIDRVAATPVAGLDDLVASVVEDPADRLRIDRLDRPDVVRPGPEEWSSWVRRWRRQELASVTDPFASPRAAVNRAMAVLRRHVAALVDAGAVEGASVVRDVHGFFDPLGLVLASGPPPERTAQLLALVEAGVVRLLGEGTRVTVADGRFVGTSEVRGTRHETRAFIETRMSQGHVDVTDDPLLRALLDSGRARLHTRTAADGRPVPTRTVDVTADRFALVDAGGRADDQVVVLGIPAGDVQPGSAIGATPGLPSPLLAGADRVAADVLARRRAGDRLAAPTR</sequence>
<name>A0ABT5TXD9_9MICO</name>